<reference evidence="1 2" key="1">
    <citation type="journal article" date="2022" name="Hortic Res">
        <title>A haplotype resolved chromosomal level avocado genome allows analysis of novel avocado genes.</title>
        <authorList>
            <person name="Nath O."/>
            <person name="Fletcher S.J."/>
            <person name="Hayward A."/>
            <person name="Shaw L.M."/>
            <person name="Masouleh A.K."/>
            <person name="Furtado A."/>
            <person name="Henry R.J."/>
            <person name="Mitter N."/>
        </authorList>
    </citation>
    <scope>NUCLEOTIDE SEQUENCE [LARGE SCALE GENOMIC DNA]</scope>
    <source>
        <strain evidence="2">cv. Hass</strain>
    </source>
</reference>
<evidence type="ECO:0000313" key="1">
    <source>
        <dbReference type="EMBL" id="KAJ8623941.1"/>
    </source>
</evidence>
<protein>
    <submittedName>
        <fullName evidence="1">Uncharacterized protein</fullName>
    </submittedName>
</protein>
<accession>A0ACC2KRZ1</accession>
<gene>
    <name evidence="1" type="ORF">MRB53_032471</name>
</gene>
<evidence type="ECO:0000313" key="2">
    <source>
        <dbReference type="Proteomes" id="UP001234297"/>
    </source>
</evidence>
<dbReference type="Proteomes" id="UP001234297">
    <property type="component" value="Chromosome 11"/>
</dbReference>
<keyword evidence="2" id="KW-1185">Reference proteome</keyword>
<organism evidence="1 2">
    <name type="scientific">Persea americana</name>
    <name type="common">Avocado</name>
    <dbReference type="NCBI Taxonomy" id="3435"/>
    <lineage>
        <taxon>Eukaryota</taxon>
        <taxon>Viridiplantae</taxon>
        <taxon>Streptophyta</taxon>
        <taxon>Embryophyta</taxon>
        <taxon>Tracheophyta</taxon>
        <taxon>Spermatophyta</taxon>
        <taxon>Magnoliopsida</taxon>
        <taxon>Magnoliidae</taxon>
        <taxon>Laurales</taxon>
        <taxon>Lauraceae</taxon>
        <taxon>Persea</taxon>
    </lineage>
</organism>
<comment type="caution">
    <text evidence="1">The sequence shown here is derived from an EMBL/GenBank/DDBJ whole genome shotgun (WGS) entry which is preliminary data.</text>
</comment>
<name>A0ACC2KRZ1_PERAE</name>
<sequence>MAAEAVFSSVLEELLNKLSSSIQNELGLLLGVEKEKRVLESNLSVIRAALQDAENRQVNEEVVKDWLRKLKDAAYDAEDLVDEFVFEARRRVVENRDGMGKKVCNFFSPSNPLLFRFKMAHKMKELVEQFDGIAKEKERYRLREGYVQSQPVISSTRETISTVDESSVYGRGNEKEKLIDLLTKRGNESVLSIIPVVGMGGLGKTTLAQLVYNDKEVVTLFDLRMWVYVSEDFDVRRLLKQILESASKKKPEQSSIDLLHTSLRDELSGKRYLLVLDDVWNDVRGEFFEKWHRLKSWLEYGSMGSKVLVTTRNDQVADIVGTLPTHQLGKLSTEDSWRIFEKLVNPEKNLPQNLLSIGEETVGKCGGLPLAVKTLGGLMSSNKTEPHWEYVKNREFWQLPDNNERVLSILRLSYDHLASSLKQCFAYCAVIPKGEVFDKDELIKQWIAQGFIHSDNEHALLEEEGEKHFNELSRRSLFQVAEETAGNDRYKMHDLIHDLLRSVAGKECFIVGASMMNDLTRHLALDKWAREPKNLDALKKCKKLRSMIAYGSIDINVCLSFRYLRMLDLSYRNIGFLPNSIDKLRHLRYFDISYTEITELPETICNLHNLQTLRVLGIFLEKLPKNMKRMISLRHIEFDAGDDFPLPKGIGELTFLRTLPAFIIAKESGAQIEELKDLNLLWGNIHIGGLDKIGSVGCAREADLKAKKHLNSLKLSWSGNETVAAKGNAKEVIEILEPHSDLKELSVENYTGLKFPSWIMKKLTNLKRISLLSCKRCERLPPLGQLRFLESLEIYRMNAVKYIVDFDGSQNYKDLFPSLKDLHLRNMPNLEGWSSPQEDGDGDEQGREREKQVIFKCLRTLKIRDCPKLVRLPRLPLLPRLESLEIGEMGWDMIEIPTSQSLMGVKLDDMPNLERWSPHEADDGAPVIPHSIRTLSISNCPKLICLPMFLLPDLEELWMRRVGCERIEFSRSHSLKTVYLFDMLNLERWSLQEVDDDKDEQVTFGSLCTLRISKCPKLICPPQFLLPALEELEMERVGCEKIEFSASKSLKKVKLTKMPNLERWSPQEADDDEQVVFDGLVELAVKECPRMVRLPHFLPSLDKLEISESNEMLLASVANYTSLSELSIEGLPEVKHFPDELGPNHTSLHTLVIRKCPKLISLSNQLENLLTLKKLFVEECDDLVLSLPDGLQKQQQQSPPLNYLEVLEIRNFCENQISLPGDGIVLPSLKKLRISGCKNLESLSADMLKNLTQLSIEESPKVWSSLVSSENLKSLQYLMISGCPESAMMKLLESMENLTSLTSLWITDCPDTRSLPKSVKTLTSLTYLAIYKCPDMRSLPEWVGDLTLLTEFRIYNCPAMMSLPEGLQRLKNLRVLSIIGCPVLERRVQCNKGQDWHKVAHVPDIRIGRGFASQDTEGEESSDQCPHLLLHSLKKLEKLLPLPSCCSSTPSSSSPPST</sequence>
<dbReference type="EMBL" id="CM056819">
    <property type="protein sequence ID" value="KAJ8623941.1"/>
    <property type="molecule type" value="Genomic_DNA"/>
</dbReference>
<proteinExistence type="predicted"/>